<dbReference type="Proteomes" id="UP000634667">
    <property type="component" value="Unassembled WGS sequence"/>
</dbReference>
<protein>
    <recommendedName>
        <fullName evidence="1 2">Protein ApaG</fullName>
    </recommendedName>
</protein>
<feature type="domain" description="ApaG" evidence="3">
    <location>
        <begin position="1"/>
        <end position="125"/>
    </location>
</feature>
<organism evidence="4 5">
    <name type="scientific">Alishewanella tabrizica</name>
    <dbReference type="NCBI Taxonomy" id="671278"/>
    <lineage>
        <taxon>Bacteria</taxon>
        <taxon>Pseudomonadati</taxon>
        <taxon>Pseudomonadota</taxon>
        <taxon>Gammaproteobacteria</taxon>
        <taxon>Alteromonadales</taxon>
        <taxon>Alteromonadaceae</taxon>
        <taxon>Alishewanella</taxon>
    </lineage>
</organism>
<dbReference type="RefSeq" id="WP_189481129.1">
    <property type="nucleotide sequence ID" value="NZ_BMYR01000003.1"/>
</dbReference>
<evidence type="ECO:0000256" key="2">
    <source>
        <dbReference type="HAMAP-Rule" id="MF_00791"/>
    </source>
</evidence>
<dbReference type="HAMAP" id="MF_00791">
    <property type="entry name" value="ApaG"/>
    <property type="match status" value="1"/>
</dbReference>
<gene>
    <name evidence="2 4" type="primary">apaG</name>
    <name evidence="4" type="ORF">GCM10008111_09940</name>
</gene>
<evidence type="ECO:0000259" key="3">
    <source>
        <dbReference type="PROSITE" id="PS51087"/>
    </source>
</evidence>
<dbReference type="PROSITE" id="PS51087">
    <property type="entry name" value="APAG"/>
    <property type="match status" value="1"/>
</dbReference>
<dbReference type="PANTHER" id="PTHR47191:SF2">
    <property type="entry name" value="OS05G0170800 PROTEIN"/>
    <property type="match status" value="1"/>
</dbReference>
<sequence>MNLEQYINISVDSFYLGAQSDPAAQRYVFAYCVNITNNSTESVQLLRRYWQITDGNGKQTEVSGDGVIGVQPHLQPGETYSYTSGAVFETPLGSMQGHYDMLSASQIAFQAPIPQFRMAMPHILN</sequence>
<dbReference type="SUPFAM" id="SSF110069">
    <property type="entry name" value="ApaG-like"/>
    <property type="match status" value="1"/>
</dbReference>
<dbReference type="NCBIfam" id="NF003967">
    <property type="entry name" value="PRK05461.1"/>
    <property type="match status" value="1"/>
</dbReference>
<evidence type="ECO:0000313" key="5">
    <source>
        <dbReference type="Proteomes" id="UP000634667"/>
    </source>
</evidence>
<dbReference type="Gene3D" id="2.60.40.1470">
    <property type="entry name" value="ApaG domain"/>
    <property type="match status" value="1"/>
</dbReference>
<comment type="caution">
    <text evidence="4">The sequence shown here is derived from an EMBL/GenBank/DDBJ whole genome shotgun (WGS) entry which is preliminary data.</text>
</comment>
<accession>A0ABQ2WGY8</accession>
<dbReference type="EMBL" id="BMYR01000003">
    <property type="protein sequence ID" value="GGW55790.1"/>
    <property type="molecule type" value="Genomic_DNA"/>
</dbReference>
<dbReference type="InterPro" id="IPR050718">
    <property type="entry name" value="ApaG-like"/>
</dbReference>
<dbReference type="InterPro" id="IPR023065">
    <property type="entry name" value="Uncharacterised_ApaG"/>
</dbReference>
<keyword evidence="5" id="KW-1185">Reference proteome</keyword>
<dbReference type="InterPro" id="IPR007474">
    <property type="entry name" value="ApaG_domain"/>
</dbReference>
<dbReference type="PANTHER" id="PTHR47191">
    <property type="entry name" value="OS05G0170800 PROTEIN"/>
    <property type="match status" value="1"/>
</dbReference>
<dbReference type="Pfam" id="PF04379">
    <property type="entry name" value="DUF525"/>
    <property type="match status" value="1"/>
</dbReference>
<evidence type="ECO:0000313" key="4">
    <source>
        <dbReference type="EMBL" id="GGW55790.1"/>
    </source>
</evidence>
<proteinExistence type="inferred from homology"/>
<dbReference type="InterPro" id="IPR036767">
    <property type="entry name" value="ApaG_sf"/>
</dbReference>
<reference evidence="5" key="1">
    <citation type="journal article" date="2019" name="Int. J. Syst. Evol. Microbiol.">
        <title>The Global Catalogue of Microorganisms (GCM) 10K type strain sequencing project: providing services to taxonomists for standard genome sequencing and annotation.</title>
        <authorList>
            <consortium name="The Broad Institute Genomics Platform"/>
            <consortium name="The Broad Institute Genome Sequencing Center for Infectious Disease"/>
            <person name="Wu L."/>
            <person name="Ma J."/>
        </authorList>
    </citation>
    <scope>NUCLEOTIDE SEQUENCE [LARGE SCALE GENOMIC DNA]</scope>
    <source>
        <strain evidence="5">KCTC 23723</strain>
    </source>
</reference>
<evidence type="ECO:0000256" key="1">
    <source>
        <dbReference type="ARBA" id="ARBA00017693"/>
    </source>
</evidence>
<name>A0ABQ2WGY8_9ALTE</name>